<dbReference type="InterPro" id="IPR036259">
    <property type="entry name" value="MFS_trans_sf"/>
</dbReference>
<dbReference type="PROSITE" id="PS50850">
    <property type="entry name" value="MFS"/>
    <property type="match status" value="1"/>
</dbReference>
<keyword evidence="12" id="KW-1185">Reference proteome</keyword>
<proteinExistence type="predicted"/>
<dbReference type="SUPFAM" id="SSF103473">
    <property type="entry name" value="MFS general substrate transporter"/>
    <property type="match status" value="1"/>
</dbReference>
<feature type="transmembrane region" description="Helical" evidence="9">
    <location>
        <begin position="146"/>
        <end position="167"/>
    </location>
</feature>
<keyword evidence="6 9" id="KW-0472">Membrane</keyword>
<keyword evidence="2" id="KW-0813">Transport</keyword>
<feature type="transmembrane region" description="Helical" evidence="9">
    <location>
        <begin position="238"/>
        <end position="260"/>
    </location>
</feature>
<feature type="transmembrane region" description="Helical" evidence="9">
    <location>
        <begin position="300"/>
        <end position="318"/>
    </location>
</feature>
<protein>
    <submittedName>
        <fullName evidence="11">MFS transporter</fullName>
    </submittedName>
</protein>
<dbReference type="PANTHER" id="PTHR42718:SF46">
    <property type="entry name" value="BLR6921 PROTEIN"/>
    <property type="match status" value="1"/>
</dbReference>
<comment type="caution">
    <text evidence="11">The sequence shown here is derived from an EMBL/GenBank/DDBJ whole genome shotgun (WGS) entry which is preliminary data.</text>
</comment>
<dbReference type="InterPro" id="IPR011701">
    <property type="entry name" value="MFS"/>
</dbReference>
<name>A0ABY3GZS9_9ACTN</name>
<feature type="transmembrane region" description="Helical" evidence="9">
    <location>
        <begin position="368"/>
        <end position="388"/>
    </location>
</feature>
<feature type="transmembrane region" description="Helical" evidence="9">
    <location>
        <begin position="179"/>
        <end position="197"/>
    </location>
</feature>
<accession>A0ABY3GZS9</accession>
<sequence>MPVPPPVTTTVRRIAPLPVMCVMPTDASHSYSKAALAPVAKVSWPKGVRACASTSRGRLSRAPTPAPSTPRRTGGPQSNPSRRPGMSVHTSKVPVPGPLLAAPGRSAVRAGTALALLAGCNAMVLLDESMVQIALPGMSRGLGLTPVGLGWVVNAYLLTFGGLLLLGGRMGDLLGRRRVFLVGVALFTVAAALRGAATTGEFLIAVRAVQGIGSALAAPSALALVLSMFGDEGARKRAIALYMAVGAASTAGGLLLAGAFSSLGSWQGVLLLNVPLGLLILLLAPMVIEETTPSRGRFDLAGALVSTLGAVALVFGLTRAAEHPWTDPTVAGPLAAGAALLLLFWRIERKARQPIVVLRLFADRNRTWAFSATFAVQGSLIGTGFFLVQFLQQFAGYSPLLSAAALTPVAAAMMSMSAAAVWLERRLGARTLLLAGSLLLIASNVWLSRLTPDFGYAAEVLPALLLFGTGMAWCVVPSVILATSGLHEDEAGAASSVHNTLQTLGASLGLALLVTVGTQAGQDAQQSLPAGTPPEEAMGQVFVHSMSASFLAGAAFAAAAFVIAWFVRPSGAARP</sequence>
<keyword evidence="4 9" id="KW-0812">Transmembrane</keyword>
<evidence type="ECO:0000256" key="4">
    <source>
        <dbReference type="ARBA" id="ARBA00022692"/>
    </source>
</evidence>
<evidence type="ECO:0000256" key="2">
    <source>
        <dbReference type="ARBA" id="ARBA00022448"/>
    </source>
</evidence>
<feature type="transmembrane region" description="Helical" evidence="9">
    <location>
        <begin position="460"/>
        <end position="482"/>
    </location>
</feature>
<dbReference type="Gene3D" id="1.20.1250.20">
    <property type="entry name" value="MFS general substrate transporter like domains"/>
    <property type="match status" value="1"/>
</dbReference>
<dbReference type="PANTHER" id="PTHR42718">
    <property type="entry name" value="MAJOR FACILITATOR SUPERFAMILY MULTIDRUG TRANSPORTER MFSC"/>
    <property type="match status" value="1"/>
</dbReference>
<feature type="transmembrane region" description="Helical" evidence="9">
    <location>
        <begin position="266"/>
        <end position="288"/>
    </location>
</feature>
<keyword evidence="5 9" id="KW-1133">Transmembrane helix</keyword>
<keyword evidence="3" id="KW-1003">Cell membrane</keyword>
<reference evidence="12" key="1">
    <citation type="journal article" date="2019" name="Microbiol. Resour. Announc.">
        <title>Draft Genomic Sequences of Streptomyces misionensis and Streptomyces albidoflavus, bacteria applied for phytopathogen biocontrol.</title>
        <authorList>
            <person name="Pylro V."/>
            <person name="Dias A."/>
            <person name="Andreote F."/>
            <person name="Varani A."/>
            <person name="Andreote C."/>
            <person name="Bernardo E."/>
            <person name="Martins T."/>
        </authorList>
    </citation>
    <scope>NUCLEOTIDE SEQUENCE [LARGE SCALE GENOMIC DNA]</scope>
    <source>
        <strain evidence="12">77</strain>
    </source>
</reference>
<evidence type="ECO:0000256" key="6">
    <source>
        <dbReference type="ARBA" id="ARBA00023136"/>
    </source>
</evidence>
<evidence type="ECO:0000256" key="8">
    <source>
        <dbReference type="SAM" id="MobiDB-lite"/>
    </source>
</evidence>
<feature type="transmembrane region" description="Helical" evidence="9">
    <location>
        <begin position="503"/>
        <end position="521"/>
    </location>
</feature>
<evidence type="ECO:0000313" key="12">
    <source>
        <dbReference type="Proteomes" id="UP000318052"/>
    </source>
</evidence>
<evidence type="ECO:0000259" key="10">
    <source>
        <dbReference type="PROSITE" id="PS50850"/>
    </source>
</evidence>
<feature type="transmembrane region" description="Helical" evidence="9">
    <location>
        <begin position="541"/>
        <end position="567"/>
    </location>
</feature>
<feature type="transmembrane region" description="Helical" evidence="9">
    <location>
        <begin position="330"/>
        <end position="347"/>
    </location>
</feature>
<dbReference type="Proteomes" id="UP000318052">
    <property type="component" value="Unassembled WGS sequence"/>
</dbReference>
<evidence type="ECO:0000256" key="3">
    <source>
        <dbReference type="ARBA" id="ARBA00022475"/>
    </source>
</evidence>
<evidence type="ECO:0000256" key="9">
    <source>
        <dbReference type="SAM" id="Phobius"/>
    </source>
</evidence>
<feature type="region of interest" description="Disordered" evidence="8">
    <location>
        <begin position="52"/>
        <end position="94"/>
    </location>
</feature>
<comment type="subcellular location">
    <subcellularLocation>
        <location evidence="1">Cell membrane</location>
        <topology evidence="1">Multi-pass membrane protein</topology>
    </subcellularLocation>
</comment>
<keyword evidence="7" id="KW-0046">Antibiotic resistance</keyword>
<feature type="transmembrane region" description="Helical" evidence="9">
    <location>
        <begin position="203"/>
        <end position="226"/>
    </location>
</feature>
<evidence type="ECO:0000313" key="11">
    <source>
        <dbReference type="EMBL" id="TWV25662.1"/>
    </source>
</evidence>
<feature type="domain" description="Major facilitator superfamily (MFS) profile" evidence="10">
    <location>
        <begin position="113"/>
        <end position="572"/>
    </location>
</feature>
<evidence type="ECO:0000256" key="5">
    <source>
        <dbReference type="ARBA" id="ARBA00022989"/>
    </source>
</evidence>
<evidence type="ECO:0000256" key="7">
    <source>
        <dbReference type="ARBA" id="ARBA00023251"/>
    </source>
</evidence>
<dbReference type="Gene3D" id="1.20.1720.10">
    <property type="entry name" value="Multidrug resistance protein D"/>
    <property type="match status" value="1"/>
</dbReference>
<feature type="transmembrane region" description="Helical" evidence="9">
    <location>
        <begin position="400"/>
        <end position="423"/>
    </location>
</feature>
<feature type="transmembrane region" description="Helical" evidence="9">
    <location>
        <begin position="430"/>
        <end position="448"/>
    </location>
</feature>
<dbReference type="EMBL" id="VOGX01000018">
    <property type="protein sequence ID" value="TWV25662.1"/>
    <property type="molecule type" value="Genomic_DNA"/>
</dbReference>
<dbReference type="InterPro" id="IPR020846">
    <property type="entry name" value="MFS_dom"/>
</dbReference>
<gene>
    <name evidence="11" type="ORF">FRZ02_02685</name>
</gene>
<evidence type="ECO:0000256" key="1">
    <source>
        <dbReference type="ARBA" id="ARBA00004651"/>
    </source>
</evidence>
<organism evidence="11 12">
    <name type="scientific">Streptomyces albidoflavus</name>
    <dbReference type="NCBI Taxonomy" id="1886"/>
    <lineage>
        <taxon>Bacteria</taxon>
        <taxon>Bacillati</taxon>
        <taxon>Actinomycetota</taxon>
        <taxon>Actinomycetes</taxon>
        <taxon>Kitasatosporales</taxon>
        <taxon>Streptomycetaceae</taxon>
        <taxon>Streptomyces</taxon>
        <taxon>Streptomyces albidoflavus group</taxon>
    </lineage>
</organism>
<dbReference type="Pfam" id="PF07690">
    <property type="entry name" value="MFS_1"/>
    <property type="match status" value="1"/>
</dbReference>